<dbReference type="Proteomes" id="UP000243686">
    <property type="component" value="Unassembled WGS sequence"/>
</dbReference>
<reference evidence="1 2" key="1">
    <citation type="submission" date="2015-03" db="EMBL/GenBank/DDBJ databases">
        <title>Draft genome of the nematode, Opisthorchis viverrini.</title>
        <authorList>
            <person name="Mitreva M."/>
        </authorList>
    </citation>
    <scope>NUCLEOTIDE SEQUENCE [LARGE SCALE GENOMIC DNA]</scope>
    <source>
        <strain evidence="1">Khon Kaen</strain>
    </source>
</reference>
<evidence type="ECO:0000313" key="1">
    <source>
        <dbReference type="EMBL" id="OON21627.1"/>
    </source>
</evidence>
<evidence type="ECO:0000313" key="2">
    <source>
        <dbReference type="Proteomes" id="UP000243686"/>
    </source>
</evidence>
<feature type="non-terminal residue" evidence="1">
    <location>
        <position position="1"/>
    </location>
</feature>
<sequence>PKLFSRLKNKCTGHISGLELHTFLVRLTFSLEDSLRESNSFMRFPFSGTVCHTASVKYLRILSFTKGTSIHINVHFALFESKLTLLSRANTRATTASNHERAVLQTAKHEAILMLPEGFYYNLSCCIRKLTDALSKSDFSYFKQELINNYHPTDFVERALHPPNPNTVERSCIEPTDTLRTRYRQRKLESICCVLFSFITRTTFQMDSRLPRQLVYSKDQLKPGDRINCIQKVDHQQAFEGSNRRTQTILLNHSDKREQAEQTGALTEDHRIDSDNLHFDGIFLSHLSGSRKL</sequence>
<accession>A0A1S8X4M1</accession>
<dbReference type="AlphaFoldDB" id="A0A1S8X4M1"/>
<gene>
    <name evidence="1" type="ORF">X801_02478</name>
</gene>
<name>A0A1S8X4M1_OPIVI</name>
<organism evidence="1 2">
    <name type="scientific">Opisthorchis viverrini</name>
    <name type="common">Southeast Asian liver fluke</name>
    <dbReference type="NCBI Taxonomy" id="6198"/>
    <lineage>
        <taxon>Eukaryota</taxon>
        <taxon>Metazoa</taxon>
        <taxon>Spiralia</taxon>
        <taxon>Lophotrochozoa</taxon>
        <taxon>Platyhelminthes</taxon>
        <taxon>Trematoda</taxon>
        <taxon>Digenea</taxon>
        <taxon>Opisthorchiida</taxon>
        <taxon>Opisthorchiata</taxon>
        <taxon>Opisthorchiidae</taxon>
        <taxon>Opisthorchis</taxon>
    </lineage>
</organism>
<proteinExistence type="predicted"/>
<keyword evidence="2" id="KW-1185">Reference proteome</keyword>
<protein>
    <submittedName>
        <fullName evidence="1">Uncharacterized protein</fullName>
    </submittedName>
</protein>
<dbReference type="EMBL" id="KV892054">
    <property type="protein sequence ID" value="OON21627.1"/>
    <property type="molecule type" value="Genomic_DNA"/>
</dbReference>